<accession>A0A8H4QHB6</accession>
<evidence type="ECO:0000313" key="3">
    <source>
        <dbReference type="Proteomes" id="UP000521872"/>
    </source>
</evidence>
<evidence type="ECO:0000256" key="1">
    <source>
        <dbReference type="SAM" id="SignalP"/>
    </source>
</evidence>
<evidence type="ECO:0000313" key="2">
    <source>
        <dbReference type="EMBL" id="KAF4610746.1"/>
    </source>
</evidence>
<feature type="chain" id="PRO_5034652174" evidence="1">
    <location>
        <begin position="28"/>
        <end position="101"/>
    </location>
</feature>
<reference evidence="2 3" key="1">
    <citation type="submission" date="2019-12" db="EMBL/GenBank/DDBJ databases">
        <authorList>
            <person name="Floudas D."/>
            <person name="Bentzer J."/>
            <person name="Ahren D."/>
            <person name="Johansson T."/>
            <person name="Persson P."/>
            <person name="Tunlid A."/>
        </authorList>
    </citation>
    <scope>NUCLEOTIDE SEQUENCE [LARGE SCALE GENOMIC DNA]</scope>
    <source>
        <strain evidence="2 3">CBS 102.39</strain>
    </source>
</reference>
<comment type="caution">
    <text evidence="2">The sequence shown here is derived from an EMBL/GenBank/DDBJ whole genome shotgun (WGS) entry which is preliminary data.</text>
</comment>
<dbReference type="EMBL" id="JAACJL010000058">
    <property type="protein sequence ID" value="KAF4610746.1"/>
    <property type="molecule type" value="Genomic_DNA"/>
</dbReference>
<keyword evidence="3" id="KW-1185">Reference proteome</keyword>
<gene>
    <name evidence="2" type="ORF">D9613_006570</name>
</gene>
<name>A0A8H4QHB6_9AGAR</name>
<proteinExistence type="predicted"/>
<sequence length="101" mass="10586">MAKLTSIFSAVLLFVAAAAALPAEAEAAAPAVATDVVYHCGNGVMLMSPSCWISGYVRTFALAPRIPAVDLFWKASVELAAFSSQVKPAFSDRGVERPTVL</sequence>
<dbReference type="Proteomes" id="UP000521872">
    <property type="component" value="Unassembled WGS sequence"/>
</dbReference>
<keyword evidence="1" id="KW-0732">Signal</keyword>
<feature type="signal peptide" evidence="1">
    <location>
        <begin position="1"/>
        <end position="27"/>
    </location>
</feature>
<dbReference type="AlphaFoldDB" id="A0A8H4QHB6"/>
<protein>
    <submittedName>
        <fullName evidence="2">Uncharacterized protein</fullName>
    </submittedName>
</protein>
<organism evidence="2 3">
    <name type="scientific">Agrocybe pediades</name>
    <dbReference type="NCBI Taxonomy" id="84607"/>
    <lineage>
        <taxon>Eukaryota</taxon>
        <taxon>Fungi</taxon>
        <taxon>Dikarya</taxon>
        <taxon>Basidiomycota</taxon>
        <taxon>Agaricomycotina</taxon>
        <taxon>Agaricomycetes</taxon>
        <taxon>Agaricomycetidae</taxon>
        <taxon>Agaricales</taxon>
        <taxon>Agaricineae</taxon>
        <taxon>Strophariaceae</taxon>
        <taxon>Agrocybe</taxon>
    </lineage>
</organism>